<evidence type="ECO:0000313" key="2">
    <source>
        <dbReference type="EMBL" id="GER33933.1"/>
    </source>
</evidence>
<keyword evidence="3" id="KW-1185">Reference proteome</keyword>
<feature type="region of interest" description="Disordered" evidence="1">
    <location>
        <begin position="1"/>
        <end position="42"/>
    </location>
</feature>
<comment type="caution">
    <text evidence="2">The sequence shown here is derived from an EMBL/GenBank/DDBJ whole genome shotgun (WGS) entry which is preliminary data.</text>
</comment>
<feature type="region of interest" description="Disordered" evidence="1">
    <location>
        <begin position="337"/>
        <end position="375"/>
    </location>
</feature>
<proteinExistence type="predicted"/>
<accession>A0A5A7PM29</accession>
<dbReference type="EMBL" id="BKCP01004827">
    <property type="protein sequence ID" value="GER33933.1"/>
    <property type="molecule type" value="Genomic_DNA"/>
</dbReference>
<gene>
    <name evidence="2" type="ORF">STAS_10109</name>
</gene>
<evidence type="ECO:0000256" key="1">
    <source>
        <dbReference type="SAM" id="MobiDB-lite"/>
    </source>
</evidence>
<evidence type="ECO:0000313" key="3">
    <source>
        <dbReference type="Proteomes" id="UP000325081"/>
    </source>
</evidence>
<name>A0A5A7PM29_STRAF</name>
<dbReference type="AlphaFoldDB" id="A0A5A7PM29"/>
<sequence>MVTRRVFLSHHPTPPPPAGSSPITSSQRKKKKNRKSKPARRLVSAVSTPNLRQQARIFVSVRQRIGRRKRGRATAEGEICGEAGLWADGGQFFTVAGLLAKELPGQVADGAEMLVVMISIDAHLQSSISAAAFLQICHSRRHRRRRLPLDPPFPPPSSSRSSIPAAIFVLIVPDRRQSIVAPASDLRPEYLSGGDRLCFVARRRRHLRRPRRSPSPASPLSPSPSSVDRAVIRRPRLTTSSTLAGVMSVRRPRRRRTPRHRTPCRFSPPPRLTRIRHQIRLRPHLSRRHIEPPASGSVPINFPLEFSFLRCPVWSLDRLPISYGILESYLVTYSDSGGDRVGDGGARRREPFEDQEKKKKRGRGRVPLPEKSSAMKRQQATVRCSVCSVEGHNKRRCARSGANSKAKLPQKSQRDEVPEMDEEMTGFDDIFSQLTKFKQSQATATNVNLSYPASLVGGHFIPSVERCISKQSMSARPIFHDEMNKYVNFNDLSVAVEESKKKLGNKKL</sequence>
<feature type="region of interest" description="Disordered" evidence="1">
    <location>
        <begin position="205"/>
        <end position="270"/>
    </location>
</feature>
<feature type="compositionally biased region" description="Basic residues" evidence="1">
    <location>
        <begin position="27"/>
        <end position="40"/>
    </location>
</feature>
<feature type="compositionally biased region" description="Basic residues" evidence="1">
    <location>
        <begin position="250"/>
        <end position="263"/>
    </location>
</feature>
<feature type="region of interest" description="Disordered" evidence="1">
    <location>
        <begin position="398"/>
        <end position="421"/>
    </location>
</feature>
<protein>
    <submittedName>
        <fullName evidence="2">Plasma membrane intrinsic protein 2</fullName>
    </submittedName>
</protein>
<reference evidence="3" key="1">
    <citation type="journal article" date="2019" name="Curr. Biol.">
        <title>Genome Sequence of Striga asiatica Provides Insight into the Evolution of Plant Parasitism.</title>
        <authorList>
            <person name="Yoshida S."/>
            <person name="Kim S."/>
            <person name="Wafula E.K."/>
            <person name="Tanskanen J."/>
            <person name="Kim Y.M."/>
            <person name="Honaas L."/>
            <person name="Yang Z."/>
            <person name="Spallek T."/>
            <person name="Conn C.E."/>
            <person name="Ichihashi Y."/>
            <person name="Cheong K."/>
            <person name="Cui S."/>
            <person name="Der J.P."/>
            <person name="Gundlach H."/>
            <person name="Jiao Y."/>
            <person name="Hori C."/>
            <person name="Ishida J.K."/>
            <person name="Kasahara H."/>
            <person name="Kiba T."/>
            <person name="Kim M.S."/>
            <person name="Koo N."/>
            <person name="Laohavisit A."/>
            <person name="Lee Y.H."/>
            <person name="Lumba S."/>
            <person name="McCourt P."/>
            <person name="Mortimer J.C."/>
            <person name="Mutuku J.M."/>
            <person name="Nomura T."/>
            <person name="Sasaki-Sekimoto Y."/>
            <person name="Seto Y."/>
            <person name="Wang Y."/>
            <person name="Wakatake T."/>
            <person name="Sakakibara H."/>
            <person name="Demura T."/>
            <person name="Yamaguchi S."/>
            <person name="Yoneyama K."/>
            <person name="Manabe R.I."/>
            <person name="Nelson D.C."/>
            <person name="Schulman A.H."/>
            <person name="Timko M.P."/>
            <person name="dePamphilis C.W."/>
            <person name="Choi D."/>
            <person name="Shirasu K."/>
        </authorList>
    </citation>
    <scope>NUCLEOTIDE SEQUENCE [LARGE SCALE GENOMIC DNA]</scope>
    <source>
        <strain evidence="3">cv. UVA1</strain>
    </source>
</reference>
<feature type="compositionally biased region" description="Basic and acidic residues" evidence="1">
    <location>
        <begin position="337"/>
        <end position="357"/>
    </location>
</feature>
<organism evidence="2 3">
    <name type="scientific">Striga asiatica</name>
    <name type="common">Asiatic witchweed</name>
    <name type="synonym">Buchnera asiatica</name>
    <dbReference type="NCBI Taxonomy" id="4170"/>
    <lineage>
        <taxon>Eukaryota</taxon>
        <taxon>Viridiplantae</taxon>
        <taxon>Streptophyta</taxon>
        <taxon>Embryophyta</taxon>
        <taxon>Tracheophyta</taxon>
        <taxon>Spermatophyta</taxon>
        <taxon>Magnoliopsida</taxon>
        <taxon>eudicotyledons</taxon>
        <taxon>Gunneridae</taxon>
        <taxon>Pentapetalae</taxon>
        <taxon>asterids</taxon>
        <taxon>lamiids</taxon>
        <taxon>Lamiales</taxon>
        <taxon>Orobanchaceae</taxon>
        <taxon>Buchnereae</taxon>
        <taxon>Striga</taxon>
    </lineage>
</organism>
<dbReference type="Proteomes" id="UP000325081">
    <property type="component" value="Unassembled WGS sequence"/>
</dbReference>